<evidence type="ECO:0000313" key="6">
    <source>
        <dbReference type="Proteomes" id="UP000479756"/>
    </source>
</evidence>
<evidence type="ECO:0000313" key="5">
    <source>
        <dbReference type="EMBL" id="NEM90718.1"/>
    </source>
</evidence>
<proteinExistence type="predicted"/>
<feature type="domain" description="D-isomer specific 2-hydroxyacid dehydrogenase NAD-binding" evidence="4">
    <location>
        <begin position="221"/>
        <end position="392"/>
    </location>
</feature>
<dbReference type="AlphaFoldDB" id="A0A7C9TPN2"/>
<reference evidence="5 6" key="1">
    <citation type="journal article" date="2014" name="Int. J. Syst. Evol. Microbiol.">
        <title>Description of Galbitalea soli gen. nov., sp. nov., and Frondihabitans sucicola sp. nov.</title>
        <authorList>
            <person name="Kim S.J."/>
            <person name="Lim J.M."/>
            <person name="Ahn J.H."/>
            <person name="Weon H.Y."/>
            <person name="Hamada M."/>
            <person name="Suzuki K."/>
            <person name="Ahn T.Y."/>
            <person name="Kwon S.W."/>
        </authorList>
    </citation>
    <scope>NUCLEOTIDE SEQUENCE [LARGE SCALE GENOMIC DNA]</scope>
    <source>
        <strain evidence="5 6">NBRC 108727</strain>
    </source>
</reference>
<evidence type="ECO:0000256" key="2">
    <source>
        <dbReference type="ARBA" id="ARBA00023027"/>
    </source>
</evidence>
<comment type="caution">
    <text evidence="5">The sequence shown here is derived from an EMBL/GenBank/DDBJ whole genome shotgun (WGS) entry which is preliminary data.</text>
</comment>
<dbReference type="PANTHER" id="PTHR43333:SF1">
    <property type="entry name" value="D-ISOMER SPECIFIC 2-HYDROXYACID DEHYDROGENASE NAD-BINDING DOMAIN-CONTAINING PROTEIN"/>
    <property type="match status" value="1"/>
</dbReference>
<evidence type="ECO:0000256" key="1">
    <source>
        <dbReference type="ARBA" id="ARBA00023002"/>
    </source>
</evidence>
<protein>
    <submittedName>
        <fullName evidence="5">D-2-hydroxyacid dehydrogenase</fullName>
    </submittedName>
</protein>
<dbReference type="Pfam" id="PF02826">
    <property type="entry name" value="2-Hacid_dh_C"/>
    <property type="match status" value="1"/>
</dbReference>
<dbReference type="Proteomes" id="UP000479756">
    <property type="component" value="Unassembled WGS sequence"/>
</dbReference>
<evidence type="ECO:0000259" key="4">
    <source>
        <dbReference type="Pfam" id="PF02826"/>
    </source>
</evidence>
<name>A0A7C9TPN2_9MICO</name>
<keyword evidence="6" id="KW-1185">Reference proteome</keyword>
<evidence type="ECO:0000256" key="3">
    <source>
        <dbReference type="SAM" id="MobiDB-lite"/>
    </source>
</evidence>
<dbReference type="GO" id="GO:0016491">
    <property type="term" value="F:oxidoreductase activity"/>
    <property type="evidence" value="ECO:0007669"/>
    <property type="project" value="UniProtKB-KW"/>
</dbReference>
<dbReference type="InterPro" id="IPR036291">
    <property type="entry name" value="NAD(P)-bd_dom_sf"/>
</dbReference>
<feature type="region of interest" description="Disordered" evidence="3">
    <location>
        <begin position="39"/>
        <end position="72"/>
    </location>
</feature>
<organism evidence="5 6">
    <name type="scientific">Galbitalea soli</name>
    <dbReference type="NCBI Taxonomy" id="1268042"/>
    <lineage>
        <taxon>Bacteria</taxon>
        <taxon>Bacillati</taxon>
        <taxon>Actinomycetota</taxon>
        <taxon>Actinomycetes</taxon>
        <taxon>Micrococcales</taxon>
        <taxon>Microbacteriaceae</taxon>
        <taxon>Galbitalea</taxon>
    </lineage>
</organism>
<dbReference type="GO" id="GO:0051287">
    <property type="term" value="F:NAD binding"/>
    <property type="evidence" value="ECO:0007669"/>
    <property type="project" value="InterPro"/>
</dbReference>
<gene>
    <name evidence="5" type="ORF">G3T37_05050</name>
</gene>
<keyword evidence="1" id="KW-0560">Oxidoreductase</keyword>
<dbReference type="CDD" id="cd05300">
    <property type="entry name" value="2-Hacid_dh_1"/>
    <property type="match status" value="1"/>
</dbReference>
<dbReference type="SUPFAM" id="SSF51735">
    <property type="entry name" value="NAD(P)-binding Rossmann-fold domains"/>
    <property type="match status" value="1"/>
</dbReference>
<dbReference type="EMBL" id="JAAGWZ010000001">
    <property type="protein sequence ID" value="NEM90718.1"/>
    <property type="molecule type" value="Genomic_DNA"/>
</dbReference>
<accession>A0A7C9TPN2</accession>
<dbReference type="Gene3D" id="3.40.50.720">
    <property type="entry name" value="NAD(P)-binding Rossmann-like Domain"/>
    <property type="match status" value="2"/>
</dbReference>
<keyword evidence="2" id="KW-0520">NAD</keyword>
<dbReference type="PANTHER" id="PTHR43333">
    <property type="entry name" value="2-HACID_DH_C DOMAIN-CONTAINING PROTEIN"/>
    <property type="match status" value="1"/>
</dbReference>
<sequence>MDAATRSVVLIPTEPPVVGGVVRIPRPIDGCGLTLVRVSAGSQSPRPGVSRALRPRPCRPPIPAPSRHRPCPSPPLECRPVSESLRVVVSSPLSEELCRLIEEREPRVELVRDQSLLPPQRHPGDHRGDPAFVRTPEQQARFDALVDSADALYGLPDESARALRRTAEANPGLRWVHTMAAGGGAQVRVARLSEQQLARIRFTTSGGTHAQPLTEFAVFGVLAGAKELPRLRERQAAHQWDDRWAMGQVSEQTVVVVGLGGIGRRVAETLALLGATVIGVHRREVDAPGVSRIVSPEQLAEVVAVADAVVLALPGTEQTHRMLSREVLAAVKPGLTLVNVGRGTTVDEEALVEALQDGRIGFAALDVVYAEPLDASSPLWDLPNVLISPHSAALSSLEDRRIAELFAENATRLLDGRPLLNPVNTREFY</sequence>
<dbReference type="InterPro" id="IPR006140">
    <property type="entry name" value="D-isomer_DH_NAD-bd"/>
</dbReference>